<keyword evidence="1" id="KW-0472">Membrane</keyword>
<keyword evidence="3" id="KW-1185">Reference proteome</keyword>
<organism evidence="2 3">
    <name type="scientific">Glutamicibacter bergerei</name>
    <dbReference type="NCBI Taxonomy" id="256702"/>
    <lineage>
        <taxon>Bacteria</taxon>
        <taxon>Bacillati</taxon>
        <taxon>Actinomycetota</taxon>
        <taxon>Actinomycetes</taxon>
        <taxon>Micrococcales</taxon>
        <taxon>Micrococcaceae</taxon>
        <taxon>Glutamicibacter</taxon>
    </lineage>
</organism>
<reference evidence="3" key="1">
    <citation type="journal article" date="2019" name="Int. J. Syst. Evol. Microbiol.">
        <title>The Global Catalogue of Microorganisms (GCM) 10K type strain sequencing project: providing services to taxonomists for standard genome sequencing and annotation.</title>
        <authorList>
            <consortium name="The Broad Institute Genomics Platform"/>
            <consortium name="The Broad Institute Genome Sequencing Center for Infectious Disease"/>
            <person name="Wu L."/>
            <person name="Ma J."/>
        </authorList>
    </citation>
    <scope>NUCLEOTIDE SEQUENCE [LARGE SCALE GENOMIC DNA]</scope>
    <source>
        <strain evidence="3">CGMCC 1.12849</strain>
    </source>
</reference>
<evidence type="ECO:0000256" key="1">
    <source>
        <dbReference type="SAM" id="Phobius"/>
    </source>
</evidence>
<keyword evidence="1" id="KW-1133">Transmembrane helix</keyword>
<proteinExistence type="predicted"/>
<feature type="transmembrane region" description="Helical" evidence="1">
    <location>
        <begin position="12"/>
        <end position="36"/>
    </location>
</feature>
<name>A0ABV9MI56_9MICC</name>
<evidence type="ECO:0000313" key="2">
    <source>
        <dbReference type="EMBL" id="MFC4715592.1"/>
    </source>
</evidence>
<comment type="caution">
    <text evidence="2">The sequence shown here is derived from an EMBL/GenBank/DDBJ whole genome shotgun (WGS) entry which is preliminary data.</text>
</comment>
<dbReference type="RefSeq" id="WP_346058815.1">
    <property type="nucleotide sequence ID" value="NZ_BAAAVQ010000006.1"/>
</dbReference>
<dbReference type="Proteomes" id="UP001595884">
    <property type="component" value="Unassembled WGS sequence"/>
</dbReference>
<keyword evidence="1" id="KW-0812">Transmembrane</keyword>
<dbReference type="EMBL" id="JBHSHE010000021">
    <property type="protein sequence ID" value="MFC4715592.1"/>
    <property type="molecule type" value="Genomic_DNA"/>
</dbReference>
<gene>
    <name evidence="2" type="ORF">ACFO7V_05505</name>
</gene>
<protein>
    <submittedName>
        <fullName evidence="2">Uncharacterized protein</fullName>
    </submittedName>
</protein>
<accession>A0ABV9MI56</accession>
<sequence>MPSAIGRIMDQLTAEIVMAGFGLAASLLSNVFVQLFNFPG</sequence>
<evidence type="ECO:0000313" key="3">
    <source>
        <dbReference type="Proteomes" id="UP001595884"/>
    </source>
</evidence>